<dbReference type="SMART" id="SM00670">
    <property type="entry name" value="PINc"/>
    <property type="match status" value="1"/>
</dbReference>
<dbReference type="PANTHER" id="PTHR34610:SF4">
    <property type="entry name" value="SLL8027 PROTEIN"/>
    <property type="match status" value="1"/>
</dbReference>
<evidence type="ECO:0000313" key="3">
    <source>
        <dbReference type="Proteomes" id="UP000481852"/>
    </source>
</evidence>
<evidence type="ECO:0000259" key="1">
    <source>
        <dbReference type="SMART" id="SM00670"/>
    </source>
</evidence>
<evidence type="ECO:0000313" key="2">
    <source>
        <dbReference type="EMBL" id="MSS14482.1"/>
    </source>
</evidence>
<dbReference type="InterPro" id="IPR002850">
    <property type="entry name" value="PIN_toxin-like"/>
</dbReference>
<accession>A0A6L5X7U5</accession>
<dbReference type="AlphaFoldDB" id="A0A6L5X7U5"/>
<gene>
    <name evidence="2" type="ORF">FYJ35_05400</name>
</gene>
<reference evidence="2 3" key="1">
    <citation type="submission" date="2019-08" db="EMBL/GenBank/DDBJ databases">
        <title>In-depth cultivation of the pig gut microbiome towards novel bacterial diversity and tailored functional studies.</title>
        <authorList>
            <person name="Wylensek D."/>
            <person name="Hitch T.C.A."/>
            <person name="Clavel T."/>
        </authorList>
    </citation>
    <scope>NUCLEOTIDE SEQUENCE [LARGE SCALE GENOMIC DNA]</scope>
    <source>
        <strain evidence="2 3">Oil+RF-744-WCA-WT-11</strain>
    </source>
</reference>
<name>A0A6L5X7U5_9FIRM</name>
<proteinExistence type="predicted"/>
<organism evidence="2 3">
    <name type="scientific">Porcincola intestinalis</name>
    <dbReference type="NCBI Taxonomy" id="2606632"/>
    <lineage>
        <taxon>Bacteria</taxon>
        <taxon>Bacillati</taxon>
        <taxon>Bacillota</taxon>
        <taxon>Clostridia</taxon>
        <taxon>Lachnospirales</taxon>
        <taxon>Lachnospiraceae</taxon>
        <taxon>Porcincola</taxon>
    </lineage>
</organism>
<dbReference type="SUPFAM" id="SSF88723">
    <property type="entry name" value="PIN domain-like"/>
    <property type="match status" value="1"/>
</dbReference>
<dbReference type="Proteomes" id="UP000481852">
    <property type="component" value="Unassembled WGS sequence"/>
</dbReference>
<dbReference type="InterPro" id="IPR002716">
    <property type="entry name" value="PIN_dom"/>
</dbReference>
<dbReference type="NCBIfam" id="TIGR00305">
    <property type="entry name" value="putative toxin-antitoxin system toxin component, PIN family"/>
    <property type="match status" value="1"/>
</dbReference>
<keyword evidence="3" id="KW-1185">Reference proteome</keyword>
<comment type="caution">
    <text evidence="2">The sequence shown here is derived from an EMBL/GenBank/DDBJ whole genome shotgun (WGS) entry which is preliminary data.</text>
</comment>
<dbReference type="InterPro" id="IPR029060">
    <property type="entry name" value="PIN-like_dom_sf"/>
</dbReference>
<dbReference type="CDD" id="cd09854">
    <property type="entry name" value="PIN_VapC-like"/>
    <property type="match status" value="1"/>
</dbReference>
<dbReference type="EMBL" id="VULZ01000004">
    <property type="protein sequence ID" value="MSS14482.1"/>
    <property type="molecule type" value="Genomic_DNA"/>
</dbReference>
<dbReference type="PANTHER" id="PTHR34610">
    <property type="entry name" value="SSL7007 PROTEIN"/>
    <property type="match status" value="1"/>
</dbReference>
<sequence length="133" mass="14894">MKVMIDTNIFISAALFPNGRVAAALMKALMPPYEPVVCDYVVDELHRKFREKFPDKMVELEAFLFAALQSIEVIPIPGEEAEAELKIRDIKDRPILRAALGVGADLFLTGDKDFLESSVTDPRIISVRDFLAQ</sequence>
<feature type="domain" description="PIN" evidence="1">
    <location>
        <begin position="1"/>
        <end position="116"/>
    </location>
</feature>
<protein>
    <submittedName>
        <fullName evidence="2">Putative toxin-antitoxin system toxin component, PIN family</fullName>
    </submittedName>
</protein>
<dbReference type="Pfam" id="PF13470">
    <property type="entry name" value="PIN_3"/>
    <property type="match status" value="1"/>
</dbReference>